<organism evidence="2 3">
    <name type="scientific">Serendipita indica (strain DSM 11827)</name>
    <name type="common">Root endophyte fungus</name>
    <name type="synonym">Piriformospora indica</name>
    <dbReference type="NCBI Taxonomy" id="1109443"/>
    <lineage>
        <taxon>Eukaryota</taxon>
        <taxon>Fungi</taxon>
        <taxon>Dikarya</taxon>
        <taxon>Basidiomycota</taxon>
        <taxon>Agaricomycotina</taxon>
        <taxon>Agaricomycetes</taxon>
        <taxon>Sebacinales</taxon>
        <taxon>Serendipitaceae</taxon>
        <taxon>Serendipita</taxon>
    </lineage>
</organism>
<comment type="caution">
    <text evidence="2">The sequence shown here is derived from an EMBL/GenBank/DDBJ whole genome shotgun (WGS) entry which is preliminary data.</text>
</comment>
<keyword evidence="3" id="KW-1185">Reference proteome</keyword>
<evidence type="ECO:0000313" key="2">
    <source>
        <dbReference type="EMBL" id="CCA66830.1"/>
    </source>
</evidence>
<dbReference type="InterPro" id="IPR036047">
    <property type="entry name" value="F-box-like_dom_sf"/>
</dbReference>
<reference evidence="2 3" key="1">
    <citation type="journal article" date="2011" name="PLoS Pathog.">
        <title>Endophytic Life Strategies Decoded by Genome and Transcriptome Analyses of the Mutualistic Root Symbiont Piriformospora indica.</title>
        <authorList>
            <person name="Zuccaro A."/>
            <person name="Lahrmann U."/>
            <person name="Guldener U."/>
            <person name="Langen G."/>
            <person name="Pfiffi S."/>
            <person name="Biedenkopf D."/>
            <person name="Wong P."/>
            <person name="Samans B."/>
            <person name="Grimm C."/>
            <person name="Basiewicz M."/>
            <person name="Murat C."/>
            <person name="Martin F."/>
            <person name="Kogel K.H."/>
        </authorList>
    </citation>
    <scope>NUCLEOTIDE SEQUENCE [LARGE SCALE GENOMIC DNA]</scope>
    <source>
        <strain evidence="2 3">DSM 11827</strain>
    </source>
</reference>
<dbReference type="AlphaFoldDB" id="G4T6B0"/>
<dbReference type="EMBL" id="CAFZ01000006">
    <property type="protein sequence ID" value="CCA66830.1"/>
    <property type="molecule type" value="Genomic_DNA"/>
</dbReference>
<name>G4T6B0_SERID</name>
<proteinExistence type="predicted"/>
<dbReference type="SUPFAM" id="SSF81383">
    <property type="entry name" value="F-box domain"/>
    <property type="match status" value="1"/>
</dbReference>
<evidence type="ECO:0000313" key="3">
    <source>
        <dbReference type="Proteomes" id="UP000007148"/>
    </source>
</evidence>
<dbReference type="OrthoDB" id="3341212at2759"/>
<protein>
    <submittedName>
        <fullName evidence="2">Uncharacterized protein</fullName>
    </submittedName>
</protein>
<feature type="region of interest" description="Disordered" evidence="1">
    <location>
        <begin position="436"/>
        <end position="475"/>
    </location>
</feature>
<dbReference type="STRING" id="1109443.G4T6B0"/>
<evidence type="ECO:0000256" key="1">
    <source>
        <dbReference type="SAM" id="MobiDB-lite"/>
    </source>
</evidence>
<accession>G4T6B0</accession>
<gene>
    <name evidence="2" type="ORF">PIIN_00592</name>
</gene>
<dbReference type="InParanoid" id="G4T6B0"/>
<dbReference type="eggNOG" id="ENOG502SMF9">
    <property type="taxonomic scope" value="Eukaryota"/>
</dbReference>
<sequence length="475" mass="54270">MPVELLAGIFELVQSLESKSDYGVPTSQLIMASVCQRWRDVATQTAALWRKILIRESEPYPQTRLWLQRSGTAPLFIVLDWTEDGDGPARWVIASWSKVYKLLKAEMHRVQSLLFAVDDQDIIFAAVKSLQLVEAPQLSRLELSHYEELDPGRDPGIMVEMARLFTGKDGKTVPRPLEKCHFMGDTLLTLAYHHEDVRPTTTEFFNMITSSSDVLEHLTLECSGPADPTDAENWPTEAISLPALRELKLAFIRPALVQSLLLVLDAPTLSHLHLDLDDEYNDSTADWNRVVEVLCTGGYLPTTSPRNINRKRGKPLFSNLTRHVVELRINFNYLDPDLWLMSETMQHSGLNLPQWLSQTLESQPFLQNALKLARETPGVLLPNLKTFRAHGLDGETMRSFVEGRKSAGYPLKELYYSDESSIKKSDRTWLRANLEVFEEFEDTDDEDEDEDEDEEVEDEEEDEEGEGDEEWEDDE</sequence>
<dbReference type="Proteomes" id="UP000007148">
    <property type="component" value="Unassembled WGS sequence"/>
</dbReference>
<dbReference type="Gene3D" id="1.20.1280.50">
    <property type="match status" value="1"/>
</dbReference>
<dbReference type="HOGENOM" id="CLU_020999_1_2_1"/>